<evidence type="ECO:0000313" key="13">
    <source>
        <dbReference type="EMBL" id="PVY86117.1"/>
    </source>
</evidence>
<keyword evidence="14" id="KW-1185">Reference proteome</keyword>
<evidence type="ECO:0000256" key="2">
    <source>
        <dbReference type="ARBA" id="ARBA00005551"/>
    </source>
</evidence>
<evidence type="ECO:0000256" key="11">
    <source>
        <dbReference type="SAM" id="Phobius"/>
    </source>
</evidence>
<proteinExistence type="inferred from homology"/>
<feature type="transmembrane region" description="Helical" evidence="11">
    <location>
        <begin position="288"/>
        <end position="309"/>
    </location>
</feature>
<evidence type="ECO:0000259" key="12">
    <source>
        <dbReference type="Pfam" id="PF00999"/>
    </source>
</evidence>
<dbReference type="GO" id="GO:1902600">
    <property type="term" value="P:proton transmembrane transport"/>
    <property type="evidence" value="ECO:0007669"/>
    <property type="project" value="InterPro"/>
</dbReference>
<comment type="subcellular location">
    <subcellularLocation>
        <location evidence="1">Membrane</location>
        <topology evidence="1">Multi-pass membrane protein</topology>
    </subcellularLocation>
</comment>
<evidence type="ECO:0000313" key="14">
    <source>
        <dbReference type="Proteomes" id="UP000245433"/>
    </source>
</evidence>
<keyword evidence="7" id="KW-0915">Sodium</keyword>
<dbReference type="RefSeq" id="WP_089937231.1">
    <property type="nucleotide sequence ID" value="NZ_QEKT01000001.1"/>
</dbReference>
<dbReference type="PANTHER" id="PTHR43562:SF3">
    <property type="entry name" value="SODIUM ION_PROTON EXCHANGER (EUROFUNG)"/>
    <property type="match status" value="1"/>
</dbReference>
<keyword evidence="4" id="KW-0050">Antiport</keyword>
<keyword evidence="10" id="KW-0739">Sodium transport</keyword>
<dbReference type="PANTHER" id="PTHR43562">
    <property type="entry name" value="NAPA-TYPE SODIUM/HYDROGEN ANTIPORTER"/>
    <property type="match status" value="1"/>
</dbReference>
<keyword evidence="5 11" id="KW-0812">Transmembrane</keyword>
<dbReference type="EMBL" id="QEKT01000001">
    <property type="protein sequence ID" value="PVY86117.1"/>
    <property type="molecule type" value="Genomic_DNA"/>
</dbReference>
<evidence type="ECO:0000256" key="5">
    <source>
        <dbReference type="ARBA" id="ARBA00022692"/>
    </source>
</evidence>
<evidence type="ECO:0000256" key="4">
    <source>
        <dbReference type="ARBA" id="ARBA00022449"/>
    </source>
</evidence>
<feature type="transmembrane region" description="Helical" evidence="11">
    <location>
        <begin position="79"/>
        <end position="101"/>
    </location>
</feature>
<keyword evidence="8" id="KW-0406">Ion transport</keyword>
<feature type="transmembrane region" description="Helical" evidence="11">
    <location>
        <begin position="46"/>
        <end position="67"/>
    </location>
</feature>
<evidence type="ECO:0000256" key="8">
    <source>
        <dbReference type="ARBA" id="ARBA00023065"/>
    </source>
</evidence>
<feature type="transmembrane region" description="Helical" evidence="11">
    <location>
        <begin position="233"/>
        <end position="250"/>
    </location>
</feature>
<protein>
    <submittedName>
        <fullName evidence="13">Sodium/proton antiporter NapA (CPA2 family)</fullName>
    </submittedName>
</protein>
<dbReference type="OrthoDB" id="9793589at2"/>
<feature type="transmembrane region" description="Helical" evidence="11">
    <location>
        <begin position="209"/>
        <end position="227"/>
    </location>
</feature>
<dbReference type="Pfam" id="PF00999">
    <property type="entry name" value="Na_H_Exchanger"/>
    <property type="match status" value="1"/>
</dbReference>
<evidence type="ECO:0000256" key="10">
    <source>
        <dbReference type="ARBA" id="ARBA00023201"/>
    </source>
</evidence>
<feature type="transmembrane region" description="Helical" evidence="11">
    <location>
        <begin position="178"/>
        <end position="197"/>
    </location>
</feature>
<feature type="transmembrane region" description="Helical" evidence="11">
    <location>
        <begin position="262"/>
        <end position="282"/>
    </location>
</feature>
<evidence type="ECO:0000256" key="1">
    <source>
        <dbReference type="ARBA" id="ARBA00004141"/>
    </source>
</evidence>
<dbReference type="Proteomes" id="UP000245433">
    <property type="component" value="Unassembled WGS sequence"/>
</dbReference>
<dbReference type="Gene3D" id="1.20.1530.20">
    <property type="match status" value="1"/>
</dbReference>
<dbReference type="GO" id="GO:0006814">
    <property type="term" value="P:sodium ion transport"/>
    <property type="evidence" value="ECO:0007669"/>
    <property type="project" value="UniProtKB-KW"/>
</dbReference>
<sequence length="385" mass="41649">MILMNLIIVLLASLVFSYLANCIKLPLVVGQLVAGIVVGPALLNWVNPSTVLAFLTEIGLIILMFLAGLDSNLSLLKKYLKPATVVAVAGVLVPLLFFLYFGWQFHYSGQYTWLLAVLFSATSVSITAQVLSQYNRLDSVAGVTILGAAVVDDLLAVLMWTFYAAYFKLNGTSTSQPLWLQLMILLTTLILLVIFLWKIMPRLINLINPVDLPGFFGGFCLLLLLGLSYLGEQVGLSSAITAFLIGLFLAQSPLKKKIQDQIAPIGENFLIPVFFAGIGLNITLKGQLSQLLVIVLMTLIAILSKWLGAAAGAKIMKINRLDSAMIGTGMVSRGEMALVIANLALASNVLTAKSYATLSIVVLLTTIFTPIVLRWQLGLNGRANF</sequence>
<feature type="domain" description="Cation/H+ exchanger transmembrane" evidence="12">
    <location>
        <begin position="12"/>
        <end position="375"/>
    </location>
</feature>
<feature type="transmembrane region" description="Helical" evidence="11">
    <location>
        <begin position="113"/>
        <end position="131"/>
    </location>
</feature>
<dbReference type="InterPro" id="IPR038770">
    <property type="entry name" value="Na+/solute_symporter_sf"/>
</dbReference>
<feature type="transmembrane region" description="Helical" evidence="11">
    <location>
        <begin position="143"/>
        <end position="166"/>
    </location>
</feature>
<gene>
    <name evidence="13" type="ORF">C7384_10130</name>
</gene>
<keyword evidence="9 11" id="KW-0472">Membrane</keyword>
<accession>A0A2U1DEL7</accession>
<comment type="caution">
    <text evidence="13">The sequence shown here is derived from an EMBL/GenBank/DDBJ whole genome shotgun (WGS) entry which is preliminary data.</text>
</comment>
<feature type="transmembrane region" description="Helical" evidence="11">
    <location>
        <begin position="355"/>
        <end position="373"/>
    </location>
</feature>
<keyword evidence="6 11" id="KW-1133">Transmembrane helix</keyword>
<evidence type="ECO:0000256" key="9">
    <source>
        <dbReference type="ARBA" id="ARBA00023136"/>
    </source>
</evidence>
<feature type="transmembrane region" description="Helical" evidence="11">
    <location>
        <begin position="330"/>
        <end position="349"/>
    </location>
</feature>
<organism evidence="13 14">
    <name type="scientific">Convivina intestini</name>
    <dbReference type="NCBI Taxonomy" id="1505726"/>
    <lineage>
        <taxon>Bacteria</taxon>
        <taxon>Bacillati</taxon>
        <taxon>Bacillota</taxon>
        <taxon>Bacilli</taxon>
        <taxon>Lactobacillales</taxon>
        <taxon>Lactobacillaceae</taxon>
        <taxon>Convivina</taxon>
    </lineage>
</organism>
<comment type="similarity">
    <text evidence="2">Belongs to the monovalent cation:proton antiporter 2 (CPA2) transporter (TC 2.A.37) family.</text>
</comment>
<evidence type="ECO:0000256" key="3">
    <source>
        <dbReference type="ARBA" id="ARBA00022448"/>
    </source>
</evidence>
<reference evidence="13 14" key="1">
    <citation type="submission" date="2018-04" db="EMBL/GenBank/DDBJ databases">
        <title>Genomic Encyclopedia of Type Strains, Phase IV (KMG-IV): sequencing the most valuable type-strain genomes for metagenomic binning, comparative biology and taxonomic classification.</title>
        <authorList>
            <person name="Goeker M."/>
        </authorList>
    </citation>
    <scope>NUCLEOTIDE SEQUENCE [LARGE SCALE GENOMIC DNA]</scope>
    <source>
        <strain evidence="13 14">DSM 28795</strain>
    </source>
</reference>
<evidence type="ECO:0000256" key="7">
    <source>
        <dbReference type="ARBA" id="ARBA00023053"/>
    </source>
</evidence>
<dbReference type="GO" id="GO:0015297">
    <property type="term" value="F:antiporter activity"/>
    <property type="evidence" value="ECO:0007669"/>
    <property type="project" value="UniProtKB-KW"/>
</dbReference>
<dbReference type="AlphaFoldDB" id="A0A2U1DEL7"/>
<name>A0A2U1DEL7_9LACO</name>
<dbReference type="GO" id="GO:0016020">
    <property type="term" value="C:membrane"/>
    <property type="evidence" value="ECO:0007669"/>
    <property type="project" value="UniProtKB-SubCell"/>
</dbReference>
<dbReference type="InterPro" id="IPR006153">
    <property type="entry name" value="Cation/H_exchanger_TM"/>
</dbReference>
<keyword evidence="3" id="KW-0813">Transport</keyword>
<evidence type="ECO:0000256" key="6">
    <source>
        <dbReference type="ARBA" id="ARBA00022989"/>
    </source>
</evidence>